<organism evidence="2 3">
    <name type="scientific">Lipotes vexillifer</name>
    <name type="common">Yangtze river dolphin</name>
    <dbReference type="NCBI Taxonomy" id="118797"/>
    <lineage>
        <taxon>Eukaryota</taxon>
        <taxon>Metazoa</taxon>
        <taxon>Chordata</taxon>
        <taxon>Craniata</taxon>
        <taxon>Vertebrata</taxon>
        <taxon>Euteleostomi</taxon>
        <taxon>Mammalia</taxon>
        <taxon>Eutheria</taxon>
        <taxon>Laurasiatheria</taxon>
        <taxon>Artiodactyla</taxon>
        <taxon>Whippomorpha</taxon>
        <taxon>Cetacea</taxon>
        <taxon>Odontoceti</taxon>
        <taxon>Lipotidae</taxon>
        <taxon>Lipotes</taxon>
    </lineage>
</organism>
<dbReference type="PANTHER" id="PTHR31324">
    <property type="entry name" value="MORF4 FAMILY-ASSOCIATED PROTEIN 1-RELATED"/>
    <property type="match status" value="1"/>
</dbReference>
<dbReference type="InterPro" id="IPR029254">
    <property type="entry name" value="MRFAP1"/>
</dbReference>
<keyword evidence="2" id="KW-1185">Reference proteome</keyword>
<dbReference type="RefSeq" id="XP_007467620.1">
    <property type="nucleotide sequence ID" value="XM_007467558.1"/>
</dbReference>
<evidence type="ECO:0000313" key="2">
    <source>
        <dbReference type="Proteomes" id="UP000265300"/>
    </source>
</evidence>
<comment type="similarity">
    <text evidence="1">Belongs to the MORF4 family-associated protein family.</text>
</comment>
<accession>A0A340Y7Y9</accession>
<dbReference type="STRING" id="118797.A0A340Y7Y9"/>
<sequence length="158" mass="18265">MLALSEDKTVIQPTYWEECVSHKEEEVKAGKVQSLDITELSETEEVEVMEPEEDFEQFLLPVINEMREDIVVLTREHRRAYLQNGSKLWEMDSMLIQIKTQVEASEERALNHLHNADNGVEGTGTKWCRKVEEKAKEVAKMAEMLVELLWGIEKSKSS</sequence>
<evidence type="ECO:0000313" key="3">
    <source>
        <dbReference type="RefSeq" id="XP_007467620.1"/>
    </source>
</evidence>
<dbReference type="Pfam" id="PF15155">
    <property type="entry name" value="MRFAP1"/>
    <property type="match status" value="1"/>
</dbReference>
<reference evidence="3" key="1">
    <citation type="submission" date="2025-08" db="UniProtKB">
        <authorList>
            <consortium name="RefSeq"/>
        </authorList>
    </citation>
    <scope>IDENTIFICATION</scope>
</reference>
<protein>
    <submittedName>
        <fullName evidence="3">MORF4 family-associated protein 1-like</fullName>
    </submittedName>
</protein>
<dbReference type="GeneID" id="103083998"/>
<proteinExistence type="inferred from homology"/>
<dbReference type="InParanoid" id="A0A340Y7Y9"/>
<dbReference type="Proteomes" id="UP000265300">
    <property type="component" value="Unplaced"/>
</dbReference>
<dbReference type="PANTHER" id="PTHR31324:SF1">
    <property type="entry name" value="MORF4 FAMILY-ASSOCIATED PROTEIN 1"/>
    <property type="match status" value="1"/>
</dbReference>
<gene>
    <name evidence="3" type="primary">LOC103083998</name>
</gene>
<dbReference type="AlphaFoldDB" id="A0A340Y7Y9"/>
<dbReference type="KEGG" id="lve:103083998"/>
<name>A0A340Y7Y9_LIPVE</name>
<evidence type="ECO:0000256" key="1">
    <source>
        <dbReference type="ARBA" id="ARBA00005515"/>
    </source>
</evidence>